<dbReference type="RefSeq" id="WP_282336173.1">
    <property type="nucleotide sequence ID" value="NZ_JASBRG010000007.1"/>
</dbReference>
<accession>A0ABT6RI45</accession>
<dbReference type="EMBL" id="JASBRG010000007">
    <property type="protein sequence ID" value="MDI3322050.1"/>
    <property type="molecule type" value="Genomic_DNA"/>
</dbReference>
<name>A0ABT6RI45_9BACT</name>
<reference evidence="2 3" key="1">
    <citation type="submission" date="2023-05" db="EMBL/GenBank/DDBJ databases">
        <title>Genome sequence of Pinibacter sp. MAH-24.</title>
        <authorList>
            <person name="Huq M.A."/>
        </authorList>
    </citation>
    <scope>NUCLEOTIDE SEQUENCE [LARGE SCALE GENOMIC DNA]</scope>
    <source>
        <strain evidence="2 3">MAH-24</strain>
    </source>
</reference>
<dbReference type="Gene3D" id="2.180.10.10">
    <property type="entry name" value="RHS repeat-associated core"/>
    <property type="match status" value="1"/>
</dbReference>
<keyword evidence="1" id="KW-0732">Signal</keyword>
<gene>
    <name evidence="2" type="ORF">QJ048_19820</name>
</gene>
<evidence type="ECO:0000313" key="2">
    <source>
        <dbReference type="EMBL" id="MDI3322050.1"/>
    </source>
</evidence>
<feature type="signal peptide" evidence="1">
    <location>
        <begin position="1"/>
        <end position="22"/>
    </location>
</feature>
<comment type="caution">
    <text evidence="2">The sequence shown here is derived from an EMBL/GenBank/DDBJ whole genome shotgun (WGS) entry which is preliminary data.</text>
</comment>
<proteinExistence type="predicted"/>
<evidence type="ECO:0000256" key="1">
    <source>
        <dbReference type="SAM" id="SignalP"/>
    </source>
</evidence>
<sequence>MKSIPKFLTCLAFALVSLCVNAQYYYKDIITTRQVSNNYQLMKKANVATVVLKSFIQTNEVTEGFDCNQKVSAAENKVVTYTKTTDAGESFFTAFYNKNNLLIETIDSSSHLVSTTDYSYDASNKLQSIKSTSRAANIMNVEVHTWQYNEKGNPVSMLRIRNGADTTWITYVLDDKGNPTEEHAKRNVAIPQPAVFYYYDDQHRLTDVVRYNQKAKRMLPDYMFEYDESNKISVMTVVPEGSNDYQKWYYKYDEDGLKAADFCYNKKNELQGKILYDYTYTK</sequence>
<keyword evidence="3" id="KW-1185">Reference proteome</keyword>
<dbReference type="Proteomes" id="UP001226434">
    <property type="component" value="Unassembled WGS sequence"/>
</dbReference>
<protein>
    <recommendedName>
        <fullName evidence="4">YD repeat-containing protein</fullName>
    </recommendedName>
</protein>
<evidence type="ECO:0000313" key="3">
    <source>
        <dbReference type="Proteomes" id="UP001226434"/>
    </source>
</evidence>
<evidence type="ECO:0008006" key="4">
    <source>
        <dbReference type="Google" id="ProtNLM"/>
    </source>
</evidence>
<organism evidence="2 3">
    <name type="scientific">Pinibacter soli</name>
    <dbReference type="NCBI Taxonomy" id="3044211"/>
    <lineage>
        <taxon>Bacteria</taxon>
        <taxon>Pseudomonadati</taxon>
        <taxon>Bacteroidota</taxon>
        <taxon>Chitinophagia</taxon>
        <taxon>Chitinophagales</taxon>
        <taxon>Chitinophagaceae</taxon>
        <taxon>Pinibacter</taxon>
    </lineage>
</organism>
<feature type="chain" id="PRO_5046743912" description="YD repeat-containing protein" evidence="1">
    <location>
        <begin position="23"/>
        <end position="282"/>
    </location>
</feature>